<comment type="caution">
    <text evidence="2">The sequence shown here is derived from an EMBL/GenBank/DDBJ whole genome shotgun (WGS) entry which is preliminary data.</text>
</comment>
<reference evidence="3" key="1">
    <citation type="journal article" date="2019" name="Int. J. Syst. Evol. Microbiol.">
        <title>The Global Catalogue of Microorganisms (GCM) 10K type strain sequencing project: providing services to taxonomists for standard genome sequencing and annotation.</title>
        <authorList>
            <consortium name="The Broad Institute Genomics Platform"/>
            <consortium name="The Broad Institute Genome Sequencing Center for Infectious Disease"/>
            <person name="Wu L."/>
            <person name="Ma J."/>
        </authorList>
    </citation>
    <scope>NUCLEOTIDE SEQUENCE [LARGE SCALE GENOMIC DNA]</scope>
    <source>
        <strain evidence="3">CGMCC 4.7371</strain>
    </source>
</reference>
<accession>A0ABQ2NCK0</accession>
<evidence type="ECO:0008006" key="4">
    <source>
        <dbReference type="Google" id="ProtNLM"/>
    </source>
</evidence>
<name>A0ABQ2NCK0_9ACTN</name>
<proteinExistence type="predicted"/>
<gene>
    <name evidence="2" type="ORF">GCM10011584_23560</name>
</gene>
<feature type="region of interest" description="Disordered" evidence="1">
    <location>
        <begin position="1"/>
        <end position="28"/>
    </location>
</feature>
<sequence length="371" mass="39921">MRRPDPGRGPAAVSRPRRRLPGMTEGADEGRKQLVDWEYAVRLGTKFAGEGPVVSRSEADAAVAELRAGAARSTGLVAEFTGLVAPEDTAPVLVVDRGGWVQANADSFAVLLDPLMSKVAGRGKEPGPTARAVGGRIAGAELGLLLGFMGSKVLGQFDPFSPPAGRLLLVAPNVVHIERELEADPTDFRLWVCLHEETHRVQFTAVPWMREHIRSQVQALSDTVDPSRMWQDLASGVQRLVKGEGGSIAELMSSPAQREIIDRVTGVMSLLEGHADVVMDGVGPEVIPSVADIRRKFTQRRGGVGVLDKVLRRLLGLDAKMAQYRDGAVFVRHAVDAVGMEGFNAVWAGPENLPSKAEIHDPAAWVKRVHG</sequence>
<dbReference type="InterPro" id="IPR018766">
    <property type="entry name" value="Zinicin_2"/>
</dbReference>
<evidence type="ECO:0000313" key="3">
    <source>
        <dbReference type="Proteomes" id="UP000655410"/>
    </source>
</evidence>
<dbReference type="Gene3D" id="1.20.150.30">
    <property type="entry name" value="Zincin-like metallopeptidase, N-terminal domain"/>
    <property type="match status" value="1"/>
</dbReference>
<dbReference type="Pfam" id="PF10103">
    <property type="entry name" value="Zincin_2"/>
    <property type="match status" value="1"/>
</dbReference>
<dbReference type="InterPro" id="IPR022454">
    <property type="entry name" value="CHP03883_F420-assoc"/>
</dbReference>
<dbReference type="EMBL" id="BMNI01000005">
    <property type="protein sequence ID" value="GGO90840.1"/>
    <property type="molecule type" value="Genomic_DNA"/>
</dbReference>
<evidence type="ECO:0000313" key="2">
    <source>
        <dbReference type="EMBL" id="GGO90840.1"/>
    </source>
</evidence>
<dbReference type="NCBIfam" id="TIGR03883">
    <property type="entry name" value="DUF2342_F420"/>
    <property type="match status" value="1"/>
</dbReference>
<protein>
    <recommendedName>
        <fullName evidence="4">Coenzyme F420 biosynthesis-associated protein</fullName>
    </recommendedName>
</protein>
<organism evidence="2 3">
    <name type="scientific">Nocardioides phosphati</name>
    <dbReference type="NCBI Taxonomy" id="1867775"/>
    <lineage>
        <taxon>Bacteria</taxon>
        <taxon>Bacillati</taxon>
        <taxon>Actinomycetota</taxon>
        <taxon>Actinomycetes</taxon>
        <taxon>Propionibacteriales</taxon>
        <taxon>Nocardioidaceae</taxon>
        <taxon>Nocardioides</taxon>
    </lineage>
</organism>
<evidence type="ECO:0000256" key="1">
    <source>
        <dbReference type="SAM" id="MobiDB-lite"/>
    </source>
</evidence>
<dbReference type="SUPFAM" id="SSF55486">
    <property type="entry name" value="Metalloproteases ('zincins'), catalytic domain"/>
    <property type="match status" value="1"/>
</dbReference>
<dbReference type="Proteomes" id="UP000655410">
    <property type="component" value="Unassembled WGS sequence"/>
</dbReference>
<dbReference type="PANTHER" id="PTHR39420:SF1">
    <property type="entry name" value="HYDROLASE"/>
    <property type="match status" value="1"/>
</dbReference>
<keyword evidence="3" id="KW-1185">Reference proteome</keyword>
<dbReference type="NCBIfam" id="TIGR03624">
    <property type="entry name" value="putative hydrolase"/>
    <property type="match status" value="1"/>
</dbReference>
<dbReference type="InterPro" id="IPR042271">
    <property type="entry name" value="Zinicin_2_N"/>
</dbReference>
<dbReference type="PANTHER" id="PTHR39420">
    <property type="match status" value="1"/>
</dbReference>